<dbReference type="AlphaFoldDB" id="A0A9P5M134"/>
<evidence type="ECO:0000313" key="2">
    <source>
        <dbReference type="Proteomes" id="UP000710849"/>
    </source>
</evidence>
<dbReference type="RefSeq" id="XP_038734638.1">
    <property type="nucleotide sequence ID" value="XM_038874029.1"/>
</dbReference>
<evidence type="ECO:0000313" key="1">
    <source>
        <dbReference type="EMBL" id="KAF7948106.1"/>
    </source>
</evidence>
<gene>
    <name evidence="1" type="ORF">EAE97_003517</name>
</gene>
<sequence>MVQNPGGIKGDAADYYDTSSAVIAQNDSSNPDGMAQFVLPCYGVESRSGRNGLTTVGVAGEIYTNYRRGRLMLFEIARRKRPWISVLLKNKDRVKLDEPASKLDRAIWDLQHDASSRWQVSIPMEGWDFPTQASSESNEELLEMGRMMGELMLNDSEIKAFLDSATATLLGLDKRLRDEFIQPLKQCMVNRQEVNYQYLLEKVREIHKEVAGCYFRLDEQVSRRQKELTDMAKID</sequence>
<proteinExistence type="predicted"/>
<reference evidence="1 2" key="1">
    <citation type="journal article" date="2020" name="Genome Biol. Evol.">
        <title>Comparative genomics of Sclerotiniaceae.</title>
        <authorList>
            <person name="Valero Jimenez C.A."/>
            <person name="Steentjes M."/>
            <person name="Scholten O.E."/>
            <person name="Van Kan J.A.L."/>
        </authorList>
    </citation>
    <scope>NUCLEOTIDE SEQUENCE [LARGE SCALE GENOMIC DNA]</scope>
    <source>
        <strain evidence="1 2">MUCL 94</strain>
    </source>
</reference>
<dbReference type="GeneID" id="62147106"/>
<accession>A0A9P5M134</accession>
<keyword evidence="2" id="KW-1185">Reference proteome</keyword>
<name>A0A9P5M134_9HELO</name>
<dbReference type="EMBL" id="RCSW01000006">
    <property type="protein sequence ID" value="KAF7948106.1"/>
    <property type="molecule type" value="Genomic_DNA"/>
</dbReference>
<dbReference type="Proteomes" id="UP000710849">
    <property type="component" value="Unassembled WGS sequence"/>
</dbReference>
<organism evidence="1 2">
    <name type="scientific">Botrytis byssoidea</name>
    <dbReference type="NCBI Taxonomy" id="139641"/>
    <lineage>
        <taxon>Eukaryota</taxon>
        <taxon>Fungi</taxon>
        <taxon>Dikarya</taxon>
        <taxon>Ascomycota</taxon>
        <taxon>Pezizomycotina</taxon>
        <taxon>Leotiomycetes</taxon>
        <taxon>Helotiales</taxon>
        <taxon>Sclerotiniaceae</taxon>
        <taxon>Botrytis</taxon>
    </lineage>
</organism>
<protein>
    <submittedName>
        <fullName evidence="1">Uncharacterized protein</fullName>
    </submittedName>
</protein>
<comment type="caution">
    <text evidence="1">The sequence shown here is derived from an EMBL/GenBank/DDBJ whole genome shotgun (WGS) entry which is preliminary data.</text>
</comment>